<evidence type="ECO:0000313" key="1">
    <source>
        <dbReference type="EMBL" id="TDA22885.1"/>
    </source>
</evidence>
<keyword evidence="2" id="KW-1185">Reference proteome</keyword>
<organism evidence="1 2">
    <name type="scientific">Extibacter muris</name>
    <dbReference type="NCBI Taxonomy" id="1796622"/>
    <lineage>
        <taxon>Bacteria</taxon>
        <taxon>Bacillati</taxon>
        <taxon>Bacillota</taxon>
        <taxon>Clostridia</taxon>
        <taxon>Lachnospirales</taxon>
        <taxon>Lachnospiraceae</taxon>
        <taxon>Extibacter</taxon>
    </lineage>
</organism>
<comment type="caution">
    <text evidence="1">The sequence shown here is derived from an EMBL/GenBank/DDBJ whole genome shotgun (WGS) entry which is preliminary data.</text>
</comment>
<reference evidence="1 2" key="1">
    <citation type="journal article" date="2016" name="Nat. Microbiol.">
        <title>The Mouse Intestinal Bacterial Collection (miBC) provides host-specific insight into cultured diversity and functional potential of the gut microbiota.</title>
        <authorList>
            <person name="Lagkouvardos I."/>
            <person name="Pukall R."/>
            <person name="Abt B."/>
            <person name="Foesel B.U."/>
            <person name="Meier-Kolthoff J.P."/>
            <person name="Kumar N."/>
            <person name="Bresciani A."/>
            <person name="Martinez I."/>
            <person name="Just S."/>
            <person name="Ziegler C."/>
            <person name="Brugiroux S."/>
            <person name="Garzetti D."/>
            <person name="Wenning M."/>
            <person name="Bui T.P."/>
            <person name="Wang J."/>
            <person name="Hugenholtz F."/>
            <person name="Plugge C.M."/>
            <person name="Peterson D.A."/>
            <person name="Hornef M.W."/>
            <person name="Baines J.F."/>
            <person name="Smidt H."/>
            <person name="Walter J."/>
            <person name="Kristiansen K."/>
            <person name="Nielsen H.B."/>
            <person name="Haller D."/>
            <person name="Overmann J."/>
            <person name="Stecher B."/>
            <person name="Clavel T."/>
        </authorList>
    </citation>
    <scope>NUCLEOTIDE SEQUENCE [LARGE SCALE GENOMIC DNA]</scope>
    <source>
        <strain evidence="1 2">DSM 28560</strain>
    </source>
</reference>
<dbReference type="Proteomes" id="UP000295710">
    <property type="component" value="Unassembled WGS sequence"/>
</dbReference>
<dbReference type="AlphaFoldDB" id="A0A4R4FGW8"/>
<evidence type="ECO:0000313" key="2">
    <source>
        <dbReference type="Proteomes" id="UP000295710"/>
    </source>
</evidence>
<gene>
    <name evidence="1" type="ORF">E1963_01990</name>
</gene>
<dbReference type="EMBL" id="SMMX01000002">
    <property type="protein sequence ID" value="TDA22885.1"/>
    <property type="molecule type" value="Genomic_DNA"/>
</dbReference>
<proteinExistence type="predicted"/>
<accession>A0A4R4FGW8</accession>
<name>A0A4R4FGW8_9FIRM</name>
<dbReference type="RefSeq" id="WP_132274624.1">
    <property type="nucleotide sequence ID" value="NZ_JAOBST010000006.1"/>
</dbReference>
<protein>
    <recommendedName>
        <fullName evidence="3">Bacterial repeat domain-containing protein</fullName>
    </recommendedName>
</protein>
<evidence type="ECO:0008006" key="3">
    <source>
        <dbReference type="Google" id="ProtNLM"/>
    </source>
</evidence>
<sequence>MPAQPETAAPDAGGEDVPDVAQHNVTVKAADYAPGSAVMKAAGETAEMDLSGDYERQVEEASSVTLEVRADDGYVIGQVTVNGTALDATGTEDGASTYEIREITEDKVVEISFAAGAGAASALSASGSGRAAVPEGNYTITYKVAGQFQNAYQLTKGSDGKTYRTEPVAFAKGSVISELRTSGNGQTGAYVCNDFNFTYFEPDSDIHIQVEPALFKARQSRHSIQDMLTTRTQRGLFRKAL</sequence>